<feature type="domain" description="Bacterial purine repressor N-terminal" evidence="7">
    <location>
        <begin position="2"/>
        <end position="71"/>
    </location>
</feature>
<dbReference type="InterPro" id="IPR050118">
    <property type="entry name" value="Pur/Pyrimidine_PRTase"/>
</dbReference>
<dbReference type="Gene3D" id="1.10.10.10">
    <property type="entry name" value="Winged helix-like DNA-binding domain superfamily/Winged helix DNA-binding domain"/>
    <property type="match status" value="1"/>
</dbReference>
<accession>A0A4P9C9L8</accession>
<dbReference type="SUPFAM" id="SSF46785">
    <property type="entry name" value="Winged helix' DNA-binding domain"/>
    <property type="match status" value="1"/>
</dbReference>
<dbReference type="Pfam" id="PF09182">
    <property type="entry name" value="PuR_N"/>
    <property type="match status" value="1"/>
</dbReference>
<evidence type="ECO:0000313" key="8">
    <source>
        <dbReference type="EMBL" id="QCT71501.1"/>
    </source>
</evidence>
<evidence type="ECO:0000259" key="7">
    <source>
        <dbReference type="Pfam" id="PF09182"/>
    </source>
</evidence>
<dbReference type="InterPro" id="IPR036388">
    <property type="entry name" value="WH-like_DNA-bd_sf"/>
</dbReference>
<comment type="subunit">
    <text evidence="1">Homodimer.</text>
</comment>
<evidence type="ECO:0000256" key="1">
    <source>
        <dbReference type="ARBA" id="ARBA00011738"/>
    </source>
</evidence>
<sequence length="267" mass="29724">MKKNERVCAITKILTDNPNRVLTYNYFSQLFDASKTSVCEDVAIVKSAVEMMKMGKIETVSGAAGGVKYLPVVPDEEERAILLEIAERLMEPERKIQGGFLYYSDILSSPYYAQRLGKIIAGKYLEQGVEYVVTTETKGIPVALESARFLNVPMTVIRRSNKVTEGTTTSMNYVSGSTNKINTMYLSRRVNLEGKKVLIIDDFMKGGGTAKGMMNLMEEVGAVIIGPCVIFVTEEPNEKLVDNYLPLLRMCTSLNDKEKTLVELTVK</sequence>
<evidence type="ECO:0000259" key="6">
    <source>
        <dbReference type="Pfam" id="PF00156"/>
    </source>
</evidence>
<reference evidence="8 9" key="1">
    <citation type="submission" date="2018-05" db="EMBL/GenBank/DDBJ databases">
        <title>Genome comparison of Eubacterium sp.</title>
        <authorList>
            <person name="Feng Y."/>
            <person name="Sanchez-Andrea I."/>
            <person name="Stams A.J.M."/>
            <person name="De Vos W.M."/>
        </authorList>
    </citation>
    <scope>NUCLEOTIDE SEQUENCE [LARGE SCALE GENOMIC DNA]</scope>
    <source>
        <strain evidence="8 9">YI</strain>
    </source>
</reference>
<evidence type="ECO:0000256" key="4">
    <source>
        <dbReference type="ARBA" id="ARBA00023163"/>
    </source>
</evidence>
<evidence type="ECO:0000256" key="5">
    <source>
        <dbReference type="ARBA" id="ARBA00049656"/>
    </source>
</evidence>
<dbReference type="Gene3D" id="3.40.50.2020">
    <property type="match status" value="1"/>
</dbReference>
<dbReference type="InterPro" id="IPR000836">
    <property type="entry name" value="PRTase_dom"/>
</dbReference>
<dbReference type="GO" id="GO:0045982">
    <property type="term" value="P:negative regulation of purine nucleobase metabolic process"/>
    <property type="evidence" value="ECO:0007669"/>
    <property type="project" value="InterPro"/>
</dbReference>
<comment type="similarity">
    <text evidence="5">Belongs to the purine/pyrimidine phosphoribosyltransferase family. PurR subfamily.</text>
</comment>
<name>A0A4P9C9L8_EUBML</name>
<dbReference type="SUPFAM" id="SSF53271">
    <property type="entry name" value="PRTase-like"/>
    <property type="match status" value="1"/>
</dbReference>
<dbReference type="InterPro" id="IPR015265">
    <property type="entry name" value="PuR_N"/>
</dbReference>
<dbReference type="GO" id="GO:0045892">
    <property type="term" value="P:negative regulation of DNA-templated transcription"/>
    <property type="evidence" value="ECO:0007669"/>
    <property type="project" value="InterPro"/>
</dbReference>
<dbReference type="InterPro" id="IPR010078">
    <property type="entry name" value="PurR_Bsub"/>
</dbReference>
<dbReference type="InterPro" id="IPR029057">
    <property type="entry name" value="PRTase-like"/>
</dbReference>
<keyword evidence="4" id="KW-0804">Transcription</keyword>
<dbReference type="CDD" id="cd06223">
    <property type="entry name" value="PRTases_typeI"/>
    <property type="match status" value="1"/>
</dbReference>
<feature type="domain" description="Phosphoribosyltransferase" evidence="6">
    <location>
        <begin position="104"/>
        <end position="238"/>
    </location>
</feature>
<dbReference type="PANTHER" id="PTHR43864">
    <property type="entry name" value="HYPOXANTHINE/GUANINE PHOSPHORIBOSYLTRANSFERASE"/>
    <property type="match status" value="1"/>
</dbReference>
<dbReference type="RefSeq" id="WP_058693572.1">
    <property type="nucleotide sequence ID" value="NZ_CABJDW020000012.1"/>
</dbReference>
<keyword evidence="2" id="KW-0805">Transcription regulation</keyword>
<dbReference type="PANTHER" id="PTHR43864:SF2">
    <property type="entry name" value="PUR OPERON REPRESSOR"/>
    <property type="match status" value="1"/>
</dbReference>
<dbReference type="Pfam" id="PF00156">
    <property type="entry name" value="Pribosyltran"/>
    <property type="match status" value="1"/>
</dbReference>
<dbReference type="EMBL" id="CP029487">
    <property type="protein sequence ID" value="QCT71501.1"/>
    <property type="molecule type" value="Genomic_DNA"/>
</dbReference>
<dbReference type="KEGG" id="emt:CPZ25_009245"/>
<dbReference type="Proteomes" id="UP000218387">
    <property type="component" value="Chromosome"/>
</dbReference>
<dbReference type="AlphaFoldDB" id="A0A4P9C9L8"/>
<dbReference type="GO" id="GO:0003677">
    <property type="term" value="F:DNA binding"/>
    <property type="evidence" value="ECO:0007669"/>
    <property type="project" value="UniProtKB-KW"/>
</dbReference>
<evidence type="ECO:0000256" key="3">
    <source>
        <dbReference type="ARBA" id="ARBA00023125"/>
    </source>
</evidence>
<keyword evidence="3" id="KW-0238">DNA-binding</keyword>
<proteinExistence type="inferred from homology"/>
<keyword evidence="9" id="KW-1185">Reference proteome</keyword>
<gene>
    <name evidence="8" type="ORF">CPZ25_009245</name>
</gene>
<dbReference type="InterPro" id="IPR036390">
    <property type="entry name" value="WH_DNA-bd_sf"/>
</dbReference>
<organism evidence="8 9">
    <name type="scientific">Eubacterium maltosivorans</name>
    <dbReference type="NCBI Taxonomy" id="2041044"/>
    <lineage>
        <taxon>Bacteria</taxon>
        <taxon>Bacillati</taxon>
        <taxon>Bacillota</taxon>
        <taxon>Clostridia</taxon>
        <taxon>Eubacteriales</taxon>
        <taxon>Eubacteriaceae</taxon>
        <taxon>Eubacterium</taxon>
    </lineage>
</organism>
<evidence type="ECO:0000256" key="2">
    <source>
        <dbReference type="ARBA" id="ARBA00023015"/>
    </source>
</evidence>
<dbReference type="NCBIfam" id="TIGR01743">
    <property type="entry name" value="purR_Bsub"/>
    <property type="match status" value="1"/>
</dbReference>
<protein>
    <submittedName>
        <fullName evidence="8">Pur operon repressor</fullName>
    </submittedName>
</protein>
<evidence type="ECO:0000313" key="9">
    <source>
        <dbReference type="Proteomes" id="UP000218387"/>
    </source>
</evidence>